<evidence type="ECO:0000313" key="1">
    <source>
        <dbReference type="EMBL" id="KAJ1094218.1"/>
    </source>
</evidence>
<organism evidence="1 2">
    <name type="scientific">Pleurodeles waltl</name>
    <name type="common">Iberian ribbed newt</name>
    <dbReference type="NCBI Taxonomy" id="8319"/>
    <lineage>
        <taxon>Eukaryota</taxon>
        <taxon>Metazoa</taxon>
        <taxon>Chordata</taxon>
        <taxon>Craniata</taxon>
        <taxon>Vertebrata</taxon>
        <taxon>Euteleostomi</taxon>
        <taxon>Amphibia</taxon>
        <taxon>Batrachia</taxon>
        <taxon>Caudata</taxon>
        <taxon>Salamandroidea</taxon>
        <taxon>Salamandridae</taxon>
        <taxon>Pleurodelinae</taxon>
        <taxon>Pleurodeles</taxon>
    </lineage>
</organism>
<dbReference type="AlphaFoldDB" id="A0AAV7LXA5"/>
<reference evidence="1" key="1">
    <citation type="journal article" date="2022" name="bioRxiv">
        <title>Sequencing and chromosome-scale assembly of the giantPleurodeles waltlgenome.</title>
        <authorList>
            <person name="Brown T."/>
            <person name="Elewa A."/>
            <person name="Iarovenko S."/>
            <person name="Subramanian E."/>
            <person name="Araus A.J."/>
            <person name="Petzold A."/>
            <person name="Susuki M."/>
            <person name="Suzuki K.-i.T."/>
            <person name="Hayashi T."/>
            <person name="Toyoda A."/>
            <person name="Oliveira C."/>
            <person name="Osipova E."/>
            <person name="Leigh N.D."/>
            <person name="Simon A."/>
            <person name="Yun M.H."/>
        </authorList>
    </citation>
    <scope>NUCLEOTIDE SEQUENCE</scope>
    <source>
        <strain evidence="1">20211129_DDA</strain>
        <tissue evidence="1">Liver</tissue>
    </source>
</reference>
<name>A0AAV7LXA5_PLEWA</name>
<sequence length="91" mass="9984">MPRSVCQFYVPLTADWHSGSTVQVGHPEFLRQTGSVGRCPISSLGPCELQARSSCLSCNGPRLNVRRRTVRYSLDHASISPPVHNVAPLKI</sequence>
<accession>A0AAV7LXA5</accession>
<comment type="caution">
    <text evidence="1">The sequence shown here is derived from an EMBL/GenBank/DDBJ whole genome shotgun (WGS) entry which is preliminary data.</text>
</comment>
<dbReference type="EMBL" id="JANPWB010000015">
    <property type="protein sequence ID" value="KAJ1094218.1"/>
    <property type="molecule type" value="Genomic_DNA"/>
</dbReference>
<dbReference type="Proteomes" id="UP001066276">
    <property type="component" value="Chromosome 11"/>
</dbReference>
<protein>
    <submittedName>
        <fullName evidence="1">Uncharacterized protein</fullName>
    </submittedName>
</protein>
<keyword evidence="2" id="KW-1185">Reference proteome</keyword>
<gene>
    <name evidence="1" type="ORF">NDU88_007296</name>
</gene>
<evidence type="ECO:0000313" key="2">
    <source>
        <dbReference type="Proteomes" id="UP001066276"/>
    </source>
</evidence>
<proteinExistence type="predicted"/>